<proteinExistence type="inferred from homology"/>
<feature type="binding site" evidence="7">
    <location>
        <position position="41"/>
    </location>
    <ligand>
        <name>Mg(2+)</name>
        <dbReference type="ChEBI" id="CHEBI:18420"/>
    </ligand>
</feature>
<dbReference type="InterPro" id="IPR001501">
    <property type="entry name" value="Ni-dep_hyd_lsu"/>
</dbReference>
<dbReference type="PANTHER" id="PTHR42958:SF4">
    <property type="entry name" value="HYDROGENASE EXPRESSION_FORMATION PROTEIN HUPK"/>
    <property type="match status" value="1"/>
</dbReference>
<keyword evidence="6" id="KW-0560">Oxidoreductase</keyword>
<dbReference type="SUPFAM" id="SSF56762">
    <property type="entry name" value="HydB/Nqo4-like"/>
    <property type="match status" value="1"/>
</dbReference>
<dbReference type="GO" id="GO:0016151">
    <property type="term" value="F:nickel cation binding"/>
    <property type="evidence" value="ECO:0007669"/>
    <property type="project" value="InterPro"/>
</dbReference>
<evidence type="ECO:0000256" key="3">
    <source>
        <dbReference type="ARBA" id="ARBA00009292"/>
    </source>
</evidence>
<dbReference type="AlphaFoldDB" id="A0A4P7P0L9"/>
<feature type="binding site" evidence="7">
    <location>
        <position position="60"/>
    </location>
    <ligand>
        <name>Ni(2+)</name>
        <dbReference type="ChEBI" id="CHEBI:49786"/>
    </ligand>
</feature>
<dbReference type="Gene3D" id="1.10.645.10">
    <property type="entry name" value="Cytochrome-c3 Hydrogenase, chain B"/>
    <property type="match status" value="1"/>
</dbReference>
<evidence type="ECO:0000256" key="6">
    <source>
        <dbReference type="ARBA" id="ARBA00023002"/>
    </source>
</evidence>
<comment type="similarity">
    <text evidence="3">Belongs to the [NiFe]/[NiFeSe] hydrogenase large subunit family.</text>
</comment>
<keyword evidence="4 7" id="KW-0533">Nickel</keyword>
<dbReference type="PANTHER" id="PTHR42958">
    <property type="entry name" value="HYDROGENASE-2 LARGE CHAIN"/>
    <property type="match status" value="1"/>
</dbReference>
<dbReference type="GO" id="GO:0008901">
    <property type="term" value="F:ferredoxin hydrogenase activity"/>
    <property type="evidence" value="ECO:0007669"/>
    <property type="project" value="InterPro"/>
</dbReference>
<sequence length="483" mass="53941">MSRIIVGPFNRVEGDLEVQLEMEGNQVASAFIKPTLFRGFETMLVGRNPNDTLIYAPRICGICSVSQSVAAAKSLSQIYGITPTDNGQKAINLMLANENAADLLTHFYLFFMPDFARETYRDTPWFNKVEERFKSVTGKAASKAVEARANWLKMMGVLAGHWPHTLAIQPGGTSRAISENETTKLHLMARKLRRFLEEHLIGDKLETFLNLENEGDFNQWLNNKNVAQSDFGLFCEVAKYLNLETLGKSPGRLMSYGSFSHEEHLSFLPGLYIDGKISDINPSAITEDISHSHYQGAPSASPWNSTTQPDIDKPNTYSWCKAPRLDQKVIEVGSLARQVVNKTPLIDDLMKQYGSTVYTRIVARVYELVKIITLAESWLDTGFTNEKAFCLQPQGIQSNRGIGLVEAARGSLGHWLELENDVIKNFQVIAPTTWNFSPRDQNGIPGPLEQALVGALKRQDETSPVSVQHIVRSFDPCMVCTVH</sequence>
<comment type="cofactor">
    <cofactor evidence="7">
        <name>Fe cation</name>
        <dbReference type="ChEBI" id="CHEBI:24875"/>
    </cofactor>
</comment>
<feature type="binding site" evidence="7">
    <location>
        <position position="483"/>
    </location>
    <ligand>
        <name>Mg(2+)</name>
        <dbReference type="ChEBI" id="CHEBI:18420"/>
    </ligand>
</feature>
<keyword evidence="7" id="KW-0460">Magnesium</keyword>
<keyword evidence="5 7" id="KW-0479">Metal-binding</keyword>
<evidence type="ECO:0000256" key="7">
    <source>
        <dbReference type="PIRSR" id="PIRSR601501-1"/>
    </source>
</evidence>
<dbReference type="Proteomes" id="UP000296201">
    <property type="component" value="Chromosome"/>
</dbReference>
<dbReference type="EMBL" id="CP032096">
    <property type="protein sequence ID" value="QBZ82782.1"/>
    <property type="molecule type" value="Genomic_DNA"/>
</dbReference>
<dbReference type="Pfam" id="PF00374">
    <property type="entry name" value="NiFeSe_Hases"/>
    <property type="match status" value="2"/>
</dbReference>
<feature type="binding site" evidence="7">
    <location>
        <position position="480"/>
    </location>
    <ligand>
        <name>Fe cation</name>
        <dbReference type="ChEBI" id="CHEBI:24875"/>
    </ligand>
</feature>
<keyword evidence="7" id="KW-0408">Iron</keyword>
<dbReference type="InterPro" id="IPR050867">
    <property type="entry name" value="NiFe/NiFeSe_hydrgnase_LSU"/>
</dbReference>
<dbReference type="GO" id="GO:0030313">
    <property type="term" value="C:cell envelope"/>
    <property type="evidence" value="ECO:0007669"/>
    <property type="project" value="UniProtKB-SubCell"/>
</dbReference>
<organism evidence="8 9">
    <name type="scientific">Hydrogenovibrio crunogenus</name>
    <dbReference type="NCBI Taxonomy" id="39765"/>
    <lineage>
        <taxon>Bacteria</taxon>
        <taxon>Pseudomonadati</taxon>
        <taxon>Pseudomonadota</taxon>
        <taxon>Gammaproteobacteria</taxon>
        <taxon>Thiotrichales</taxon>
        <taxon>Piscirickettsiaceae</taxon>
        <taxon>Hydrogenovibrio</taxon>
    </lineage>
</organism>
<dbReference type="RefSeq" id="WP_135795457.1">
    <property type="nucleotide sequence ID" value="NZ_CP032096.1"/>
</dbReference>
<evidence type="ECO:0000256" key="1">
    <source>
        <dbReference type="ARBA" id="ARBA00001967"/>
    </source>
</evidence>
<dbReference type="InterPro" id="IPR029014">
    <property type="entry name" value="NiFe-Hase_large"/>
</dbReference>
<gene>
    <name evidence="8" type="ORF">GHNINEIG_00818</name>
</gene>
<dbReference type="PROSITE" id="PS00507">
    <property type="entry name" value="NI_HGENASE_L_1"/>
    <property type="match status" value="1"/>
</dbReference>
<reference evidence="8 9" key="1">
    <citation type="submission" date="2018-08" db="EMBL/GenBank/DDBJ databases">
        <title>Horizontal acquisition of hydrogen conversion ability and other habitat adaptations in Hydrogenovibrio crunogenus strains.</title>
        <authorList>
            <person name="Gonnella G."/>
            <person name="Adam N."/>
            <person name="Perner M."/>
        </authorList>
    </citation>
    <scope>NUCLEOTIDE SEQUENCE [LARGE SCALE GENOMIC DNA]</scope>
    <source>
        <strain evidence="8 9">SP-41</strain>
    </source>
</reference>
<keyword evidence="9" id="KW-1185">Reference proteome</keyword>
<name>A0A4P7P0L9_9GAMM</name>
<comment type="subcellular location">
    <subcellularLocation>
        <location evidence="2">Cell envelope</location>
    </subcellularLocation>
</comment>
<accession>A0A4P7P0L9</accession>
<evidence type="ECO:0000313" key="9">
    <source>
        <dbReference type="Proteomes" id="UP000296201"/>
    </source>
</evidence>
<feature type="binding site" evidence="7">
    <location>
        <position position="428"/>
    </location>
    <ligand>
        <name>Mg(2+)</name>
        <dbReference type="ChEBI" id="CHEBI:18420"/>
    </ligand>
</feature>
<evidence type="ECO:0000256" key="2">
    <source>
        <dbReference type="ARBA" id="ARBA00004196"/>
    </source>
</evidence>
<feature type="binding site" evidence="7">
    <location>
        <position position="63"/>
    </location>
    <ligand>
        <name>Ni(2+)</name>
        <dbReference type="ChEBI" id="CHEBI:49786"/>
    </ligand>
</feature>
<evidence type="ECO:0000256" key="5">
    <source>
        <dbReference type="ARBA" id="ARBA00022723"/>
    </source>
</evidence>
<comment type="cofactor">
    <cofactor evidence="1 7">
        <name>Ni(2+)</name>
        <dbReference type="ChEBI" id="CHEBI:49786"/>
    </cofactor>
</comment>
<dbReference type="OrthoDB" id="9761717at2"/>
<dbReference type="InterPro" id="IPR018194">
    <property type="entry name" value="Ni-dep_hyd_lsu_Ni_BS"/>
</dbReference>
<protein>
    <submittedName>
        <fullName evidence="8">Ni,Fe-hydrogenase I large subunit</fullName>
    </submittedName>
</protein>
<evidence type="ECO:0000313" key="8">
    <source>
        <dbReference type="EMBL" id="QBZ82782.1"/>
    </source>
</evidence>
<evidence type="ECO:0000256" key="4">
    <source>
        <dbReference type="ARBA" id="ARBA00022596"/>
    </source>
</evidence>
<feature type="binding site" evidence="7">
    <location>
        <position position="477"/>
    </location>
    <ligand>
        <name>Ni(2+)</name>
        <dbReference type="ChEBI" id="CHEBI:49786"/>
    </ligand>
</feature>
<feature type="binding site" evidence="7">
    <location>
        <position position="63"/>
    </location>
    <ligand>
        <name>Fe cation</name>
        <dbReference type="ChEBI" id="CHEBI:24875"/>
    </ligand>
</feature>